<keyword evidence="9" id="KW-0949">S-adenosyl-L-methionine</keyword>
<dbReference type="InterPro" id="IPR058240">
    <property type="entry name" value="rSAM_sf"/>
</dbReference>
<keyword evidence="11" id="KW-0560">Oxidoreductase</keyword>
<evidence type="ECO:0000256" key="8">
    <source>
        <dbReference type="ARBA" id="ARBA00022490"/>
    </source>
</evidence>
<gene>
    <name evidence="19" type="ORF">K7432_001954</name>
</gene>
<keyword evidence="13" id="KW-0411">Iron-sulfur</keyword>
<proteinExistence type="inferred from homology"/>
<comment type="pathway">
    <text evidence="3">Porphyrin-containing compound metabolism; protoporphyrin-IX biosynthesis; protoporphyrinogen-IX from coproporphyrinogen-III (AdoMet route): step 1/1.</text>
</comment>
<dbReference type="SMART" id="SM00729">
    <property type="entry name" value="Elp3"/>
    <property type="match status" value="1"/>
</dbReference>
<reference evidence="19 20" key="1">
    <citation type="submission" date="2023-04" db="EMBL/GenBank/DDBJ databases">
        <title>Genome of Basidiobolus ranarum AG-B5.</title>
        <authorList>
            <person name="Stajich J.E."/>
            <person name="Carter-House D."/>
            <person name="Gryganskyi A."/>
        </authorList>
    </citation>
    <scope>NUCLEOTIDE SEQUENCE [LARGE SCALE GENOMIC DNA]</scope>
    <source>
        <strain evidence="19 20">AG-B5</strain>
    </source>
</reference>
<evidence type="ECO:0000256" key="3">
    <source>
        <dbReference type="ARBA" id="ARBA00004785"/>
    </source>
</evidence>
<comment type="cofactor">
    <cofactor evidence="1">
        <name>[4Fe-4S] cluster</name>
        <dbReference type="ChEBI" id="CHEBI:49883"/>
    </cofactor>
</comment>
<keyword evidence="17" id="KW-0472">Membrane</keyword>
<feature type="transmembrane region" description="Helical" evidence="17">
    <location>
        <begin position="13"/>
        <end position="33"/>
    </location>
</feature>
<sequence>MGEEAATTSKLSLSLYLLLATVLFSVLIPRLFASKAEKSPGKPLPAEDSVEEKSEKTTNTTASRQIKKHRPVRSLEQEKELRNTVLDSLADIEDLVCKYDVPAPRYTSYPPVPFWNKTEVPPTQEGWLNIVKKCFDETNNEFGMTLYVHLPYCEQLCHYCACTKVITKYHDKVEDPYIDAVLKEWEIYRSYLTSTSGKPKICEIYLGGGTPTFFSPSNLKRLIKGLLEGCDLHPSHEFSFEAHPNSTGEEHLKTLYDLGFRKLSLGIQDFDPDVQRIVNRVQTYETVEQVMHLARKIGYTSICFDLIYGLPNQTLETTQNTIAMVGELGPDRIAYYSYAHVPWVNPQQRNFTEHHLPSKTDKRSLYELGKKLFASMGYRDVGMDHFALPTDQLFIGKQNGTLHRNFMGYVAKQTHLLIGLGMSAISDAKYGYAQNEKNIREYTKKVDMGELPLIKGHEMSNEDLIIKKAILDVACKSKVVLTTELAQLLPDEFYVELKEMQSEGIVVLSGAPVTRDGILLLEGEVVELTDRLGTIFLRNVCKLFDPTLRTTKYSGFSKAI</sequence>
<keyword evidence="12" id="KW-0408">Iron</keyword>
<evidence type="ECO:0000256" key="11">
    <source>
        <dbReference type="ARBA" id="ARBA00023002"/>
    </source>
</evidence>
<evidence type="ECO:0000256" key="13">
    <source>
        <dbReference type="ARBA" id="ARBA00023014"/>
    </source>
</evidence>
<evidence type="ECO:0000256" key="15">
    <source>
        <dbReference type="ARBA" id="ARBA00048321"/>
    </source>
</evidence>
<evidence type="ECO:0000256" key="5">
    <source>
        <dbReference type="ARBA" id="ARBA00011245"/>
    </source>
</evidence>
<dbReference type="Gene3D" id="3.80.30.20">
    <property type="entry name" value="tm_1862 like domain"/>
    <property type="match status" value="1"/>
</dbReference>
<dbReference type="InterPro" id="IPR007197">
    <property type="entry name" value="rSAM"/>
</dbReference>
<dbReference type="SFLD" id="SFLDG01065">
    <property type="entry name" value="anaerobic_coproporphyrinogen-I"/>
    <property type="match status" value="1"/>
</dbReference>
<dbReference type="PANTHER" id="PTHR13932:SF6">
    <property type="entry name" value="OXYGEN-INDEPENDENT COPROPORPHYRINOGEN III OXIDASE"/>
    <property type="match status" value="1"/>
</dbReference>
<evidence type="ECO:0000256" key="2">
    <source>
        <dbReference type="ARBA" id="ARBA00004496"/>
    </source>
</evidence>
<dbReference type="PROSITE" id="PS51918">
    <property type="entry name" value="RADICAL_SAM"/>
    <property type="match status" value="1"/>
</dbReference>
<keyword evidence="17" id="KW-1133">Transmembrane helix</keyword>
<dbReference type="Proteomes" id="UP001479436">
    <property type="component" value="Unassembled WGS sequence"/>
</dbReference>
<feature type="domain" description="Radical SAM core" evidence="18">
    <location>
        <begin position="138"/>
        <end position="379"/>
    </location>
</feature>
<dbReference type="EC" id="1.3.98.3" evidence="6"/>
<dbReference type="InterPro" id="IPR004558">
    <property type="entry name" value="Coprogen_oxidase_HemN"/>
</dbReference>
<dbReference type="Pfam" id="PF04055">
    <property type="entry name" value="Radical_SAM"/>
    <property type="match status" value="1"/>
</dbReference>
<comment type="subcellular location">
    <subcellularLocation>
        <location evidence="2">Cytoplasm</location>
    </subcellularLocation>
</comment>
<keyword evidence="20" id="KW-1185">Reference proteome</keyword>
<keyword evidence="14" id="KW-0627">Porphyrin biosynthesis</keyword>
<dbReference type="SFLD" id="SFLDS00029">
    <property type="entry name" value="Radical_SAM"/>
    <property type="match status" value="1"/>
</dbReference>
<feature type="region of interest" description="Disordered" evidence="16">
    <location>
        <begin position="37"/>
        <end position="74"/>
    </location>
</feature>
<accession>A0ABR2W8L5</accession>
<evidence type="ECO:0000313" key="20">
    <source>
        <dbReference type="Proteomes" id="UP001479436"/>
    </source>
</evidence>
<comment type="subunit">
    <text evidence="5">Monomer.</text>
</comment>
<evidence type="ECO:0000256" key="10">
    <source>
        <dbReference type="ARBA" id="ARBA00022723"/>
    </source>
</evidence>
<dbReference type="InterPro" id="IPR023404">
    <property type="entry name" value="rSAM_horseshoe"/>
</dbReference>
<dbReference type="InterPro" id="IPR006638">
    <property type="entry name" value="Elp3/MiaA/NifB-like_rSAM"/>
</dbReference>
<protein>
    <recommendedName>
        <fullName evidence="6">coproporphyrinogen dehydrogenase</fullName>
        <ecNumber evidence="6">1.3.98.3</ecNumber>
    </recommendedName>
</protein>
<keyword evidence="8" id="KW-0963">Cytoplasm</keyword>
<evidence type="ECO:0000256" key="12">
    <source>
        <dbReference type="ARBA" id="ARBA00023004"/>
    </source>
</evidence>
<evidence type="ECO:0000256" key="6">
    <source>
        <dbReference type="ARBA" id="ARBA00011912"/>
    </source>
</evidence>
<dbReference type="EMBL" id="JASJQH010006924">
    <property type="protein sequence ID" value="KAK9723394.1"/>
    <property type="molecule type" value="Genomic_DNA"/>
</dbReference>
<evidence type="ECO:0000256" key="16">
    <source>
        <dbReference type="SAM" id="MobiDB-lite"/>
    </source>
</evidence>
<dbReference type="NCBIfam" id="TIGR00538">
    <property type="entry name" value="hemN"/>
    <property type="match status" value="1"/>
</dbReference>
<organism evidence="19 20">
    <name type="scientific">Basidiobolus ranarum</name>
    <dbReference type="NCBI Taxonomy" id="34480"/>
    <lineage>
        <taxon>Eukaryota</taxon>
        <taxon>Fungi</taxon>
        <taxon>Fungi incertae sedis</taxon>
        <taxon>Zoopagomycota</taxon>
        <taxon>Entomophthoromycotina</taxon>
        <taxon>Basidiobolomycetes</taxon>
        <taxon>Basidiobolales</taxon>
        <taxon>Basidiobolaceae</taxon>
        <taxon>Basidiobolus</taxon>
    </lineage>
</organism>
<comment type="similarity">
    <text evidence="4">Belongs to the anaerobic coproporphyrinogen-III oxidase family.</text>
</comment>
<evidence type="ECO:0000259" key="18">
    <source>
        <dbReference type="PROSITE" id="PS51918"/>
    </source>
</evidence>
<dbReference type="Gene3D" id="1.10.10.920">
    <property type="match status" value="1"/>
</dbReference>
<evidence type="ECO:0000256" key="4">
    <source>
        <dbReference type="ARBA" id="ARBA00005493"/>
    </source>
</evidence>
<keyword evidence="7" id="KW-0004">4Fe-4S</keyword>
<comment type="catalytic activity">
    <reaction evidence="15">
        <text>coproporphyrinogen III + 2 S-adenosyl-L-methionine = protoporphyrinogen IX + 2 5'-deoxyadenosine + 2 L-methionine + 2 CO2</text>
        <dbReference type="Rhea" id="RHEA:15425"/>
        <dbReference type="ChEBI" id="CHEBI:16526"/>
        <dbReference type="ChEBI" id="CHEBI:17319"/>
        <dbReference type="ChEBI" id="CHEBI:57307"/>
        <dbReference type="ChEBI" id="CHEBI:57309"/>
        <dbReference type="ChEBI" id="CHEBI:57844"/>
        <dbReference type="ChEBI" id="CHEBI:59789"/>
        <dbReference type="EC" id="1.3.98.3"/>
    </reaction>
</comment>
<dbReference type="SUPFAM" id="SSF102114">
    <property type="entry name" value="Radical SAM enzymes"/>
    <property type="match status" value="1"/>
</dbReference>
<evidence type="ECO:0000313" key="19">
    <source>
        <dbReference type="EMBL" id="KAK9723394.1"/>
    </source>
</evidence>
<keyword evidence="17" id="KW-0812">Transmembrane</keyword>
<evidence type="ECO:0000256" key="1">
    <source>
        <dbReference type="ARBA" id="ARBA00001966"/>
    </source>
</evidence>
<evidence type="ECO:0000256" key="14">
    <source>
        <dbReference type="ARBA" id="ARBA00023244"/>
    </source>
</evidence>
<name>A0ABR2W8L5_9FUNG</name>
<evidence type="ECO:0000256" key="17">
    <source>
        <dbReference type="SAM" id="Phobius"/>
    </source>
</evidence>
<comment type="caution">
    <text evidence="19">The sequence shown here is derived from an EMBL/GenBank/DDBJ whole genome shotgun (WGS) entry which is preliminary data.</text>
</comment>
<dbReference type="InterPro" id="IPR034505">
    <property type="entry name" value="Coproporphyrinogen-III_oxidase"/>
</dbReference>
<dbReference type="CDD" id="cd01335">
    <property type="entry name" value="Radical_SAM"/>
    <property type="match status" value="1"/>
</dbReference>
<keyword evidence="10" id="KW-0479">Metal-binding</keyword>
<dbReference type="PANTHER" id="PTHR13932">
    <property type="entry name" value="COPROPORPHYRINIGEN III OXIDASE"/>
    <property type="match status" value="1"/>
</dbReference>
<evidence type="ECO:0000256" key="9">
    <source>
        <dbReference type="ARBA" id="ARBA00022691"/>
    </source>
</evidence>
<evidence type="ECO:0000256" key="7">
    <source>
        <dbReference type="ARBA" id="ARBA00022485"/>
    </source>
</evidence>